<proteinExistence type="predicted"/>
<dbReference type="Proteomes" id="UP000216207">
    <property type="component" value="Unassembled WGS sequence"/>
</dbReference>
<gene>
    <name evidence="1" type="ORF">CHH72_21435</name>
</gene>
<name>A0A268NTQ3_SHOCL</name>
<dbReference type="Pfam" id="PF10730">
    <property type="entry name" value="DUF2521"/>
    <property type="match status" value="1"/>
</dbReference>
<dbReference type="EMBL" id="NPCC01000045">
    <property type="protein sequence ID" value="PAE86892.1"/>
    <property type="molecule type" value="Genomic_DNA"/>
</dbReference>
<evidence type="ECO:0000313" key="1">
    <source>
        <dbReference type="EMBL" id="PAE86892.1"/>
    </source>
</evidence>
<dbReference type="InterPro" id="IPR019667">
    <property type="entry name" value="Uncharacterised_YbaK"/>
</dbReference>
<comment type="caution">
    <text evidence="1">The sequence shown here is derived from an EMBL/GenBank/DDBJ whole genome shotgun (WGS) entry which is preliminary data.</text>
</comment>
<sequence>MVQMGTTILKRKKGKRPMNVITTLTERRREKQWNFEKKMLRHISMKEMEKAIKEWMFPILPFQFQAYPFLIDQCLDMTIDAYLLGTEFGRFGYYGEPAQEARKRCEEELTDLSHCLCATLTGWSKEERAPTEALLAASDMLIGTWWEKGFREASKAYKLRLH</sequence>
<reference evidence="1 2" key="1">
    <citation type="submission" date="2017-07" db="EMBL/GenBank/DDBJ databases">
        <title>Isolation and whole genome analysis of endospore-forming bacteria from heroin.</title>
        <authorList>
            <person name="Kalinowski J."/>
            <person name="Ahrens B."/>
            <person name="Al-Dilaimi A."/>
            <person name="Winkler A."/>
            <person name="Wibberg D."/>
            <person name="Schleenbecker U."/>
            <person name="Ruckert C."/>
            <person name="Wolfel R."/>
            <person name="Grass G."/>
        </authorList>
    </citation>
    <scope>NUCLEOTIDE SEQUENCE [LARGE SCALE GENOMIC DNA]</scope>
    <source>
        <strain evidence="1 2">7539</strain>
    </source>
</reference>
<dbReference type="AlphaFoldDB" id="A0A268NTQ3"/>
<protein>
    <submittedName>
        <fullName evidence="1">DUF2521 domain-containing protein</fullName>
    </submittedName>
</protein>
<evidence type="ECO:0000313" key="2">
    <source>
        <dbReference type="Proteomes" id="UP000216207"/>
    </source>
</evidence>
<accession>A0A268NTQ3</accession>
<organism evidence="1 2">
    <name type="scientific">Shouchella clausii</name>
    <name type="common">Alkalihalobacillus clausii</name>
    <dbReference type="NCBI Taxonomy" id="79880"/>
    <lineage>
        <taxon>Bacteria</taxon>
        <taxon>Bacillati</taxon>
        <taxon>Bacillota</taxon>
        <taxon>Bacilli</taxon>
        <taxon>Bacillales</taxon>
        <taxon>Bacillaceae</taxon>
        <taxon>Shouchella</taxon>
    </lineage>
</organism>